<dbReference type="InterPro" id="IPR003811">
    <property type="entry name" value="G3P_acylTferase_PlsY"/>
</dbReference>
<protein>
    <recommendedName>
        <fullName evidence="10">Glycerol-3-phosphate acyltransferase</fullName>
    </recommendedName>
    <alternativeName>
        <fullName evidence="10">Acyl-PO4 G3P acyltransferase</fullName>
    </alternativeName>
    <alternativeName>
        <fullName evidence="10">Acyl-phosphate--glycerol-3-phosphate acyltransferase</fullName>
    </alternativeName>
    <alternativeName>
        <fullName evidence="10">G3P acyltransferase</fullName>
        <shortName evidence="10">GPAT</shortName>
        <ecNumber evidence="10">2.3.1.275</ecNumber>
    </alternativeName>
    <alternativeName>
        <fullName evidence="10">Lysophosphatidic acid synthase</fullName>
        <shortName evidence="10">LPA synthase</shortName>
    </alternativeName>
</protein>
<keyword evidence="12" id="KW-1185">Reference proteome</keyword>
<comment type="subcellular location">
    <subcellularLocation>
        <location evidence="10">Cell membrane</location>
        <topology evidence="10">Multi-pass membrane protein</topology>
    </subcellularLocation>
</comment>
<dbReference type="NCBIfam" id="TIGR00023">
    <property type="entry name" value="glycerol-3-phosphate 1-O-acyltransferase PlsY"/>
    <property type="match status" value="1"/>
</dbReference>
<dbReference type="EC" id="2.3.1.275" evidence="10"/>
<feature type="transmembrane region" description="Helical" evidence="10">
    <location>
        <begin position="120"/>
        <end position="142"/>
    </location>
</feature>
<keyword evidence="4 10" id="KW-0812">Transmembrane</keyword>
<keyword evidence="7 10" id="KW-0472">Membrane</keyword>
<keyword evidence="2 10" id="KW-0444">Lipid biosynthesis</keyword>
<keyword evidence="8 10" id="KW-0594">Phospholipid biosynthesis</keyword>
<evidence type="ECO:0000256" key="7">
    <source>
        <dbReference type="ARBA" id="ARBA00023136"/>
    </source>
</evidence>
<gene>
    <name evidence="10" type="primary">plsY</name>
    <name evidence="11" type="ORF">M2127_001884</name>
</gene>
<keyword evidence="1 10" id="KW-1003">Cell membrane</keyword>
<feature type="transmembrane region" description="Helical" evidence="10">
    <location>
        <begin position="89"/>
        <end position="108"/>
    </location>
</feature>
<organism evidence="11 12">
    <name type="scientific">Polynucleobacter sphagniphilus</name>
    <dbReference type="NCBI Taxonomy" id="1743169"/>
    <lineage>
        <taxon>Bacteria</taxon>
        <taxon>Pseudomonadati</taxon>
        <taxon>Pseudomonadota</taxon>
        <taxon>Betaproteobacteria</taxon>
        <taxon>Burkholderiales</taxon>
        <taxon>Burkholderiaceae</taxon>
        <taxon>Polynucleobacter</taxon>
    </lineage>
</organism>
<reference evidence="11" key="1">
    <citation type="submission" date="2023-04" db="EMBL/GenBank/DDBJ databases">
        <title>Genome Encyclopedia of Bacteria and Archaea VI: Functional Genomics of Type Strains.</title>
        <authorList>
            <person name="Whitman W."/>
        </authorList>
    </citation>
    <scope>NUCLEOTIDE SEQUENCE</scope>
    <source>
        <strain evidence="11">Enz.4-51</strain>
    </source>
</reference>
<evidence type="ECO:0000256" key="8">
    <source>
        <dbReference type="ARBA" id="ARBA00023209"/>
    </source>
</evidence>
<dbReference type="RefSeq" id="WP_076024057.1">
    <property type="nucleotide sequence ID" value="NZ_JAQFIK010000001.1"/>
</dbReference>
<feature type="transmembrane region" description="Helical" evidence="10">
    <location>
        <begin position="12"/>
        <end position="33"/>
    </location>
</feature>
<comment type="subunit">
    <text evidence="10">Probably interacts with PlsX.</text>
</comment>
<evidence type="ECO:0000313" key="11">
    <source>
        <dbReference type="EMBL" id="MDH6504558.1"/>
    </source>
</evidence>
<comment type="caution">
    <text evidence="11">The sequence shown here is derived from an EMBL/GenBank/DDBJ whole genome shotgun (WGS) entry which is preliminary data.</text>
</comment>
<keyword evidence="5 10" id="KW-1133">Transmembrane helix</keyword>
<dbReference type="GO" id="GO:0005886">
    <property type="term" value="C:plasma membrane"/>
    <property type="evidence" value="ECO:0007669"/>
    <property type="project" value="UniProtKB-SubCell"/>
</dbReference>
<name>A0AA43MB96_9BURK</name>
<keyword evidence="3 10" id="KW-0808">Transferase</keyword>
<dbReference type="PANTHER" id="PTHR30309">
    <property type="entry name" value="INNER MEMBRANE PROTEIN YGIH"/>
    <property type="match status" value="1"/>
</dbReference>
<dbReference type="EMBL" id="JARXYA010000010">
    <property type="protein sequence ID" value="MDH6504558.1"/>
    <property type="molecule type" value="Genomic_DNA"/>
</dbReference>
<evidence type="ECO:0000256" key="4">
    <source>
        <dbReference type="ARBA" id="ARBA00022692"/>
    </source>
</evidence>
<dbReference type="GO" id="GO:0043772">
    <property type="term" value="F:acyl-phosphate glycerol-3-phosphate acyltransferase activity"/>
    <property type="evidence" value="ECO:0007669"/>
    <property type="project" value="UniProtKB-UniRule"/>
</dbReference>
<dbReference type="HAMAP" id="MF_01043">
    <property type="entry name" value="PlsY"/>
    <property type="match status" value="1"/>
</dbReference>
<evidence type="ECO:0000313" key="12">
    <source>
        <dbReference type="Proteomes" id="UP001161160"/>
    </source>
</evidence>
<evidence type="ECO:0000256" key="6">
    <source>
        <dbReference type="ARBA" id="ARBA00023098"/>
    </source>
</evidence>
<proteinExistence type="inferred from homology"/>
<keyword evidence="11" id="KW-0012">Acyltransferase</keyword>
<evidence type="ECO:0000256" key="1">
    <source>
        <dbReference type="ARBA" id="ARBA00022475"/>
    </source>
</evidence>
<evidence type="ECO:0000256" key="5">
    <source>
        <dbReference type="ARBA" id="ARBA00022989"/>
    </source>
</evidence>
<evidence type="ECO:0000256" key="3">
    <source>
        <dbReference type="ARBA" id="ARBA00022679"/>
    </source>
</evidence>
<dbReference type="GeneID" id="83594987"/>
<feature type="transmembrane region" description="Helical" evidence="10">
    <location>
        <begin position="54"/>
        <end position="77"/>
    </location>
</feature>
<dbReference type="AlphaFoldDB" id="A0AA43MB96"/>
<accession>A0AA43MB96</accession>
<dbReference type="Pfam" id="PF02660">
    <property type="entry name" value="G3P_acyltransf"/>
    <property type="match status" value="1"/>
</dbReference>
<comment type="pathway">
    <text evidence="10">Lipid metabolism; phospholipid metabolism.</text>
</comment>
<dbReference type="PANTHER" id="PTHR30309:SF0">
    <property type="entry name" value="GLYCEROL-3-PHOSPHATE ACYLTRANSFERASE-RELATED"/>
    <property type="match status" value="1"/>
</dbReference>
<evidence type="ECO:0000256" key="9">
    <source>
        <dbReference type="ARBA" id="ARBA00023264"/>
    </source>
</evidence>
<evidence type="ECO:0000256" key="10">
    <source>
        <dbReference type="HAMAP-Rule" id="MF_01043"/>
    </source>
</evidence>
<keyword evidence="9 10" id="KW-1208">Phospholipid metabolism</keyword>
<comment type="similarity">
    <text evidence="10">Belongs to the PlsY family.</text>
</comment>
<dbReference type="SMART" id="SM01207">
    <property type="entry name" value="G3P_acyltransf"/>
    <property type="match status" value="1"/>
</dbReference>
<dbReference type="Proteomes" id="UP001161160">
    <property type="component" value="Unassembled WGS sequence"/>
</dbReference>
<feature type="transmembrane region" description="Helical" evidence="10">
    <location>
        <begin position="162"/>
        <end position="186"/>
    </location>
</feature>
<sequence>MNFNFDLLLIPIGYLIGSVSFAVVVSKCMCLPDPHTYGSGNPGATNVLRTGNKLAAALTFLGDALKGFVAVVLARMILGSDSLTSTLNSWILCSVVIAVFLGHLFPLFHGFKGGKGVATACGILFGINWILGLATLSTWLIVALFMRYSSLAALAAAIFGPIYFVFLFGFQPMGIALVVVCLLLIWRHRNNITNLLAGKESRIGAKKVVQSIQSEEG</sequence>
<keyword evidence="6 10" id="KW-0443">Lipid metabolism</keyword>
<comment type="function">
    <text evidence="10">Catalyzes the transfer of an acyl group from acyl-phosphate (acyl-PO(4)) to glycerol-3-phosphate (G3P) to form lysophosphatidic acid (LPA). This enzyme utilizes acyl-phosphate as fatty acyl donor, but not acyl-CoA or acyl-ACP.</text>
</comment>
<dbReference type="GO" id="GO:0008654">
    <property type="term" value="P:phospholipid biosynthetic process"/>
    <property type="evidence" value="ECO:0007669"/>
    <property type="project" value="UniProtKB-UniRule"/>
</dbReference>
<comment type="catalytic activity">
    <reaction evidence="10">
        <text>an acyl phosphate + sn-glycerol 3-phosphate = a 1-acyl-sn-glycero-3-phosphate + phosphate</text>
        <dbReference type="Rhea" id="RHEA:34075"/>
        <dbReference type="ChEBI" id="CHEBI:43474"/>
        <dbReference type="ChEBI" id="CHEBI:57597"/>
        <dbReference type="ChEBI" id="CHEBI:57970"/>
        <dbReference type="ChEBI" id="CHEBI:59918"/>
        <dbReference type="EC" id="2.3.1.275"/>
    </reaction>
</comment>
<evidence type="ECO:0000256" key="2">
    <source>
        <dbReference type="ARBA" id="ARBA00022516"/>
    </source>
</evidence>